<gene>
    <name evidence="3" type="ORF">RMCB_2612</name>
</gene>
<evidence type="ECO:0008006" key="5">
    <source>
        <dbReference type="Google" id="ProtNLM"/>
    </source>
</evidence>
<feature type="transmembrane region" description="Helical" evidence="2">
    <location>
        <begin position="64"/>
        <end position="85"/>
    </location>
</feature>
<sequence length="147" mass="14829">MAGLTRDPLGFPAMPAPSSPSPKQPSPRSLRATIAFSCWLAASVLLIVGGLIAATVSWPGAVSTLYRGSGVLTVIVGVVMAFLAGRSRGGDPRFRRAAMSLALAAAVLIAVAAALSLVPVHMLTLAGVILLIAGTVLNAQISRGTGD</sequence>
<feature type="transmembrane region" description="Helical" evidence="2">
    <location>
        <begin position="123"/>
        <end position="141"/>
    </location>
</feature>
<protein>
    <recommendedName>
        <fullName evidence="5">Transmembrane protein</fullName>
    </recommendedName>
</protein>
<dbReference type="EMBL" id="BCSX01000024">
    <property type="protein sequence ID" value="GAS88516.1"/>
    <property type="molecule type" value="Genomic_DNA"/>
</dbReference>
<feature type="region of interest" description="Disordered" evidence="1">
    <location>
        <begin position="1"/>
        <end position="26"/>
    </location>
</feature>
<dbReference type="STRING" id="146020.RMCB_2612"/>
<feature type="compositionally biased region" description="Pro residues" evidence="1">
    <location>
        <begin position="14"/>
        <end position="25"/>
    </location>
</feature>
<name>A0A100VYT5_9MYCO</name>
<evidence type="ECO:0000256" key="2">
    <source>
        <dbReference type="SAM" id="Phobius"/>
    </source>
</evidence>
<reference evidence="4" key="1">
    <citation type="journal article" date="2016" name="Genome Announc.">
        <title>Draft Genome Sequences of Five Rapidly Growing Mycobacterium Species, M. thermoresistibile, M. fortuitum subsp. acetamidolyticum, M. canariasense, M. brisbanense, and M. novocastrense.</title>
        <authorList>
            <person name="Katahira K."/>
            <person name="Ogura Y."/>
            <person name="Gotoh Y."/>
            <person name="Hayashi T."/>
        </authorList>
    </citation>
    <scope>NUCLEOTIDE SEQUENCE [LARGE SCALE GENOMIC DNA]</scope>
    <source>
        <strain evidence="4">JCM15654</strain>
    </source>
</reference>
<keyword evidence="2" id="KW-0812">Transmembrane</keyword>
<feature type="transmembrane region" description="Helical" evidence="2">
    <location>
        <begin position="97"/>
        <end position="117"/>
    </location>
</feature>
<keyword evidence="2" id="KW-0472">Membrane</keyword>
<keyword evidence="4" id="KW-1185">Reference proteome</keyword>
<evidence type="ECO:0000313" key="4">
    <source>
        <dbReference type="Proteomes" id="UP000069620"/>
    </source>
</evidence>
<dbReference type="Proteomes" id="UP000069620">
    <property type="component" value="Unassembled WGS sequence"/>
</dbReference>
<accession>A0A100VYT5</accession>
<evidence type="ECO:0000313" key="3">
    <source>
        <dbReference type="EMBL" id="GAS88516.1"/>
    </source>
</evidence>
<keyword evidence="2" id="KW-1133">Transmembrane helix</keyword>
<dbReference type="AlphaFoldDB" id="A0A100VYT5"/>
<organism evidence="3 4">
    <name type="scientific">Mycolicibacterium brisbanense</name>
    <dbReference type="NCBI Taxonomy" id="146020"/>
    <lineage>
        <taxon>Bacteria</taxon>
        <taxon>Bacillati</taxon>
        <taxon>Actinomycetota</taxon>
        <taxon>Actinomycetes</taxon>
        <taxon>Mycobacteriales</taxon>
        <taxon>Mycobacteriaceae</taxon>
        <taxon>Mycolicibacterium</taxon>
    </lineage>
</organism>
<comment type="caution">
    <text evidence="3">The sequence shown here is derived from an EMBL/GenBank/DDBJ whole genome shotgun (WGS) entry which is preliminary data.</text>
</comment>
<evidence type="ECO:0000256" key="1">
    <source>
        <dbReference type="SAM" id="MobiDB-lite"/>
    </source>
</evidence>
<proteinExistence type="predicted"/>
<reference evidence="4" key="2">
    <citation type="submission" date="2016-02" db="EMBL/GenBank/DDBJ databases">
        <title>Draft genome sequence of five rapidly growing Mycobacterium species.</title>
        <authorList>
            <person name="Katahira K."/>
            <person name="Gotou Y."/>
            <person name="Iida K."/>
            <person name="Ogura Y."/>
            <person name="Hayashi T."/>
        </authorList>
    </citation>
    <scope>NUCLEOTIDE SEQUENCE [LARGE SCALE GENOMIC DNA]</scope>
    <source>
        <strain evidence="4">JCM15654</strain>
    </source>
</reference>
<feature type="transmembrane region" description="Helical" evidence="2">
    <location>
        <begin position="33"/>
        <end position="58"/>
    </location>
</feature>